<reference evidence="10" key="1">
    <citation type="submission" date="2011-08" db="EMBL/GenBank/DDBJ databases">
        <authorList>
            <person name="Rombauts S."/>
        </authorList>
    </citation>
    <scope>NUCLEOTIDE SEQUENCE</scope>
    <source>
        <strain evidence="10">London</strain>
    </source>
</reference>
<evidence type="ECO:0000256" key="7">
    <source>
        <dbReference type="SAM" id="Phobius"/>
    </source>
</evidence>
<dbReference type="Pfam" id="PF00452">
    <property type="entry name" value="Bcl-2"/>
    <property type="match status" value="1"/>
</dbReference>
<evidence type="ECO:0000256" key="6">
    <source>
        <dbReference type="ARBA" id="ARBA00023136"/>
    </source>
</evidence>
<protein>
    <recommendedName>
        <fullName evidence="8">Bcl-2 Bcl-2 homology region 1-3 domain-containing protein</fullName>
    </recommendedName>
</protein>
<dbReference type="CDD" id="cd06845">
    <property type="entry name" value="Bcl-2_like"/>
    <property type="match status" value="1"/>
</dbReference>
<feature type="domain" description="Bcl-2 Bcl-2 homology region 1-3" evidence="8">
    <location>
        <begin position="190"/>
        <end position="294"/>
    </location>
</feature>
<reference evidence="9" key="2">
    <citation type="submission" date="2015-06" db="UniProtKB">
        <authorList>
            <consortium name="EnsemblMetazoa"/>
        </authorList>
    </citation>
    <scope>IDENTIFICATION</scope>
</reference>
<dbReference type="EMBL" id="CAEY01000424">
    <property type="status" value="NOT_ANNOTATED_CDS"/>
    <property type="molecule type" value="Genomic_DNA"/>
</dbReference>
<dbReference type="PROSITE" id="PS01258">
    <property type="entry name" value="BH2"/>
    <property type="match status" value="1"/>
</dbReference>
<dbReference type="GO" id="GO:0001836">
    <property type="term" value="P:release of cytochrome c from mitochondria"/>
    <property type="evidence" value="ECO:0007669"/>
    <property type="project" value="TreeGrafter"/>
</dbReference>
<evidence type="ECO:0000256" key="2">
    <source>
        <dbReference type="ARBA" id="ARBA00009458"/>
    </source>
</evidence>
<dbReference type="eggNOG" id="KOG4728">
    <property type="taxonomic scope" value="Eukaryota"/>
</dbReference>
<dbReference type="GO" id="GO:0051400">
    <property type="term" value="F:BH domain binding"/>
    <property type="evidence" value="ECO:0007669"/>
    <property type="project" value="TreeGrafter"/>
</dbReference>
<evidence type="ECO:0000256" key="5">
    <source>
        <dbReference type="ARBA" id="ARBA00022989"/>
    </source>
</evidence>
<keyword evidence="3 7" id="KW-0812">Transmembrane</keyword>
<dbReference type="STRING" id="32264.T1KSE1"/>
<dbReference type="PANTHER" id="PTHR11256">
    <property type="entry name" value="BCL-2 RELATED"/>
    <property type="match status" value="1"/>
</dbReference>
<dbReference type="PROSITE" id="PS50062">
    <property type="entry name" value="BCL2_FAMILY"/>
    <property type="match status" value="1"/>
</dbReference>
<keyword evidence="6 7" id="KW-0472">Membrane</keyword>
<comment type="similarity">
    <text evidence="2">Belongs to the Bcl-2 family.</text>
</comment>
<dbReference type="PANTHER" id="PTHR11256:SF48">
    <property type="entry name" value="BCL-2-RELATED OVARIAN KILLER PROTEIN"/>
    <property type="match status" value="1"/>
</dbReference>
<dbReference type="InterPro" id="IPR002475">
    <property type="entry name" value="Bcl2-like"/>
</dbReference>
<dbReference type="EnsemblMetazoa" id="tetur19g02820.1">
    <property type="protein sequence ID" value="tetur19g02820.1"/>
    <property type="gene ID" value="tetur19g02820"/>
</dbReference>
<dbReference type="InterPro" id="IPR046371">
    <property type="entry name" value="Bcl-2_BH1-3"/>
</dbReference>
<organism evidence="9 10">
    <name type="scientific">Tetranychus urticae</name>
    <name type="common">Two-spotted spider mite</name>
    <dbReference type="NCBI Taxonomy" id="32264"/>
    <lineage>
        <taxon>Eukaryota</taxon>
        <taxon>Metazoa</taxon>
        <taxon>Ecdysozoa</taxon>
        <taxon>Arthropoda</taxon>
        <taxon>Chelicerata</taxon>
        <taxon>Arachnida</taxon>
        <taxon>Acari</taxon>
        <taxon>Acariformes</taxon>
        <taxon>Trombidiformes</taxon>
        <taxon>Prostigmata</taxon>
        <taxon>Eleutherengona</taxon>
        <taxon>Raphignathae</taxon>
        <taxon>Tetranychoidea</taxon>
        <taxon>Tetranychidae</taxon>
        <taxon>Tetranychus</taxon>
    </lineage>
</organism>
<dbReference type="GO" id="GO:0042981">
    <property type="term" value="P:regulation of apoptotic process"/>
    <property type="evidence" value="ECO:0007669"/>
    <property type="project" value="InterPro"/>
</dbReference>
<dbReference type="AlphaFoldDB" id="T1KSE1"/>
<dbReference type="InterPro" id="IPR020726">
    <property type="entry name" value="Bcl2_BH2_motif_CS"/>
</dbReference>
<dbReference type="GO" id="GO:0005741">
    <property type="term" value="C:mitochondrial outer membrane"/>
    <property type="evidence" value="ECO:0007669"/>
    <property type="project" value="TreeGrafter"/>
</dbReference>
<dbReference type="Proteomes" id="UP000015104">
    <property type="component" value="Unassembled WGS sequence"/>
</dbReference>
<keyword evidence="4" id="KW-0053">Apoptosis</keyword>
<dbReference type="InterPro" id="IPR036834">
    <property type="entry name" value="Bcl-2-like_sf"/>
</dbReference>
<dbReference type="SUPFAM" id="SSF56854">
    <property type="entry name" value="Bcl-2 inhibitors of programmed cell death"/>
    <property type="match status" value="1"/>
</dbReference>
<dbReference type="HOGENOM" id="CLU_837654_0_0_1"/>
<dbReference type="PRINTS" id="PR01862">
    <property type="entry name" value="BCL2FAMILY"/>
</dbReference>
<evidence type="ECO:0000259" key="8">
    <source>
        <dbReference type="SMART" id="SM00337"/>
    </source>
</evidence>
<evidence type="ECO:0000256" key="1">
    <source>
        <dbReference type="ARBA" id="ARBA00004167"/>
    </source>
</evidence>
<evidence type="ECO:0000256" key="4">
    <source>
        <dbReference type="ARBA" id="ARBA00022703"/>
    </source>
</evidence>
<name>T1KSE1_TETUR</name>
<evidence type="ECO:0000313" key="10">
    <source>
        <dbReference type="Proteomes" id="UP000015104"/>
    </source>
</evidence>
<dbReference type="SMART" id="SM00337">
    <property type="entry name" value="BCL"/>
    <property type="match status" value="1"/>
</dbReference>
<feature type="transmembrane region" description="Helical" evidence="7">
    <location>
        <begin position="311"/>
        <end position="330"/>
    </location>
</feature>
<comment type="subcellular location">
    <subcellularLocation>
        <location evidence="1">Membrane</location>
        <topology evidence="1">Single-pass membrane protein</topology>
    </subcellularLocation>
</comment>
<accession>T1KSE1</accession>
<evidence type="ECO:0000256" key="3">
    <source>
        <dbReference type="ARBA" id="ARBA00022692"/>
    </source>
</evidence>
<sequence length="332" mass="37013">MNVPRDEVRYRRGTAVGPFIPSHNLLKIPTNMQRKSSLPIIAPLRSDSLSTSTSLSTKSSPLLDLVNSVNVSSKNYYSSYYDRTFGANCSSADDDEFEDEDSSPDTILIESGKRLSAVGLAFGQHLQTMALKFSTNHKDIIDKTRILCARHVRTKLSKSGLIDKRSSLTKLRSMSNIDFDPLLVDLMDSISDLITEMDRRSPGLFDSAIKRSGANVSILSSPEKASFALTVILDEIFIDSISWPKIAAMFGVTGALAVDCATKGKQEYITSLVDTVGNYTENNLARWIHNQGGWSSLIYCYNKESSWSRPVQYLALITFFFILILSIIWFKF</sequence>
<evidence type="ECO:0000313" key="9">
    <source>
        <dbReference type="EnsemblMetazoa" id="tetur19g02820.1"/>
    </source>
</evidence>
<dbReference type="InterPro" id="IPR026298">
    <property type="entry name" value="Bcl-2_fam"/>
</dbReference>
<dbReference type="GO" id="GO:0097192">
    <property type="term" value="P:extrinsic apoptotic signaling pathway in absence of ligand"/>
    <property type="evidence" value="ECO:0007669"/>
    <property type="project" value="TreeGrafter"/>
</dbReference>
<proteinExistence type="inferred from homology"/>
<keyword evidence="5 7" id="KW-1133">Transmembrane helix</keyword>
<keyword evidence="10" id="KW-1185">Reference proteome</keyword>
<dbReference type="Gene3D" id="1.10.437.10">
    <property type="entry name" value="Blc2-like"/>
    <property type="match status" value="1"/>
</dbReference>
<dbReference type="GO" id="GO:0008630">
    <property type="term" value="P:intrinsic apoptotic signaling pathway in response to DNA damage"/>
    <property type="evidence" value="ECO:0007669"/>
    <property type="project" value="TreeGrafter"/>
</dbReference>